<dbReference type="InterPro" id="IPR026444">
    <property type="entry name" value="Secre_tail"/>
</dbReference>
<feature type="chain" id="PRO_5037700957" description="Secretion system C-terminal sorting domain-containing protein" evidence="2">
    <location>
        <begin position="23"/>
        <end position="294"/>
    </location>
</feature>
<evidence type="ECO:0000313" key="5">
    <source>
        <dbReference type="Proteomes" id="UP000683507"/>
    </source>
</evidence>
<name>A0A916NU36_9FLAO</name>
<proteinExistence type="predicted"/>
<reference evidence="4" key="1">
    <citation type="submission" date="2021-04" db="EMBL/GenBank/DDBJ databases">
        <authorList>
            <person name="Rodrigo-Torres L."/>
            <person name="Arahal R. D."/>
            <person name="Lucena T."/>
        </authorList>
    </citation>
    <scope>NUCLEOTIDE SEQUENCE</scope>
    <source>
        <strain evidence="4">AS29M-1</strain>
    </source>
</reference>
<feature type="domain" description="Secretion system C-terminal sorting" evidence="3">
    <location>
        <begin position="234"/>
        <end position="292"/>
    </location>
</feature>
<evidence type="ECO:0000256" key="1">
    <source>
        <dbReference type="ARBA" id="ARBA00022729"/>
    </source>
</evidence>
<dbReference type="AlphaFoldDB" id="A0A916NU36"/>
<protein>
    <recommendedName>
        <fullName evidence="3">Secretion system C-terminal sorting domain-containing protein</fullName>
    </recommendedName>
</protein>
<evidence type="ECO:0000313" key="4">
    <source>
        <dbReference type="EMBL" id="CAG5086976.1"/>
    </source>
</evidence>
<feature type="signal peptide" evidence="2">
    <location>
        <begin position="1"/>
        <end position="22"/>
    </location>
</feature>
<accession>A0A916NU36</accession>
<dbReference type="NCBIfam" id="TIGR04183">
    <property type="entry name" value="Por_Secre_tail"/>
    <property type="match status" value="1"/>
</dbReference>
<dbReference type="KEGG" id="ptan:CRYO30217_03356"/>
<gene>
    <name evidence="4" type="ORF">CRYO30217_03356</name>
</gene>
<keyword evidence="1 2" id="KW-0732">Signal</keyword>
<dbReference type="EMBL" id="OU015584">
    <property type="protein sequence ID" value="CAG5086976.1"/>
    <property type="molecule type" value="Genomic_DNA"/>
</dbReference>
<dbReference type="Pfam" id="PF18962">
    <property type="entry name" value="Por_Secre_tail"/>
    <property type="match status" value="1"/>
</dbReference>
<dbReference type="Proteomes" id="UP000683507">
    <property type="component" value="Chromosome"/>
</dbReference>
<evidence type="ECO:0000256" key="2">
    <source>
        <dbReference type="SAM" id="SignalP"/>
    </source>
</evidence>
<keyword evidence="5" id="KW-1185">Reference proteome</keyword>
<sequence>MKKHFYFLISCILILQSIQCSSQTYLPLIGQTNRWSVTNCFNGCLTDTYFLDGDTTINGKGYRVLNGYHFISGSFLIREEVASKKVFIGIINGNKLDEYLVYDFGIQVGDSVQVFNPISPLPTNVGKLYLDSTSTQVLDDGIFHNVFYLSTVNNQYRPVWIEGVGSLTLINTPCATPDVNSVGHLSCYTRNDIFTYSNLDSIESCSSHIALSSDSFSESKKTISITNTNTLVKIENLPSYCQIGIYSMNGLLLHQENLGEAATPEIDINHLAKGIYLITVTSSNEFWSKKFIKL</sequence>
<organism evidence="4 5">
    <name type="scientific">Parvicella tangerina</name>
    <dbReference type="NCBI Taxonomy" id="2829795"/>
    <lineage>
        <taxon>Bacteria</taxon>
        <taxon>Pseudomonadati</taxon>
        <taxon>Bacteroidota</taxon>
        <taxon>Flavobacteriia</taxon>
        <taxon>Flavobacteriales</taxon>
        <taxon>Parvicellaceae</taxon>
        <taxon>Parvicella</taxon>
    </lineage>
</organism>
<evidence type="ECO:0000259" key="3">
    <source>
        <dbReference type="Pfam" id="PF18962"/>
    </source>
</evidence>